<name>A0A0P6AJ95_9CRUS</name>
<dbReference type="OrthoDB" id="6381533at2759"/>
<evidence type="ECO:0000313" key="2">
    <source>
        <dbReference type="Proteomes" id="UP000076858"/>
    </source>
</evidence>
<proteinExistence type="predicted"/>
<dbReference type="Proteomes" id="UP000076858">
    <property type="component" value="Unassembled WGS sequence"/>
</dbReference>
<comment type="caution">
    <text evidence="1">The sequence shown here is derived from an EMBL/GenBank/DDBJ whole genome shotgun (WGS) entry which is preliminary data.</text>
</comment>
<keyword evidence="2" id="KW-1185">Reference proteome</keyword>
<protein>
    <submittedName>
        <fullName evidence="1">Uncharacterized protein</fullName>
    </submittedName>
</protein>
<sequence length="185" mass="20357">MHFTASAAIIVLVCMASAIDASKLPIAKTVPLRSLMKRPSSQTNVNINTNENENNNFLFSSLISELLANVNSQDSDQDLCESDDDDDSCFWKMIGADVLAKSAKAAQETEDVADDETDKPSTLEKVADNSKSLRTRPVFGPSNYNFNSNSNGNSNFDFSSIFSSLQQFLRNKNKKLAKETTVKKD</sequence>
<dbReference type="EMBL" id="LRGB01000146">
    <property type="protein sequence ID" value="KZS20607.1"/>
    <property type="molecule type" value="Genomic_DNA"/>
</dbReference>
<evidence type="ECO:0000313" key="1">
    <source>
        <dbReference type="EMBL" id="KZS20607.1"/>
    </source>
</evidence>
<reference evidence="1 2" key="1">
    <citation type="submission" date="2016-03" db="EMBL/GenBank/DDBJ databases">
        <title>EvidentialGene: Evidence-directed Construction of Genes on Genomes.</title>
        <authorList>
            <person name="Gilbert D.G."/>
            <person name="Choi J.-H."/>
            <person name="Mockaitis K."/>
            <person name="Colbourne J."/>
            <person name="Pfrender M."/>
        </authorList>
    </citation>
    <scope>NUCLEOTIDE SEQUENCE [LARGE SCALE GENOMIC DNA]</scope>
    <source>
        <strain evidence="1 2">Xinb3</strain>
        <tissue evidence="1">Complete organism</tissue>
    </source>
</reference>
<accession>A0A0P6AJ95</accession>
<organism evidence="1 2">
    <name type="scientific">Daphnia magna</name>
    <dbReference type="NCBI Taxonomy" id="35525"/>
    <lineage>
        <taxon>Eukaryota</taxon>
        <taxon>Metazoa</taxon>
        <taxon>Ecdysozoa</taxon>
        <taxon>Arthropoda</taxon>
        <taxon>Crustacea</taxon>
        <taxon>Branchiopoda</taxon>
        <taxon>Diplostraca</taxon>
        <taxon>Cladocera</taxon>
        <taxon>Anomopoda</taxon>
        <taxon>Daphniidae</taxon>
        <taxon>Daphnia</taxon>
    </lineage>
</organism>
<gene>
    <name evidence="1" type="ORF">APZ42_012683</name>
</gene>
<dbReference type="AlphaFoldDB" id="A0A0P6AJ95"/>